<dbReference type="OrthoDB" id="445007at2759"/>
<evidence type="ECO:0000256" key="3">
    <source>
        <dbReference type="ARBA" id="ARBA00034921"/>
    </source>
</evidence>
<evidence type="ECO:0000256" key="4">
    <source>
        <dbReference type="ARBA" id="ARBA00034924"/>
    </source>
</evidence>
<dbReference type="InterPro" id="IPR008775">
    <property type="entry name" value="Phytyl_CoA_dOase-like"/>
</dbReference>
<dbReference type="EC" id="1.14.11.18" evidence="2"/>
<dbReference type="GO" id="GO:0001561">
    <property type="term" value="P:fatty acid alpha-oxidation"/>
    <property type="evidence" value="ECO:0007669"/>
    <property type="project" value="InterPro"/>
</dbReference>
<dbReference type="EMBL" id="OU893335">
    <property type="protein sequence ID" value="CAG9792541.1"/>
    <property type="molecule type" value="Genomic_DNA"/>
</dbReference>
<protein>
    <recommendedName>
        <fullName evidence="2">phytanoyl-CoA dioxygenase</fullName>
        <ecNumber evidence="2">1.14.11.18</ecNumber>
    </recommendedName>
    <alternativeName>
        <fullName evidence="3">Phytanic acid oxidase</fullName>
    </alternativeName>
    <alternativeName>
        <fullName evidence="4">Phytanoyl-CoA alpha-hydroxylase</fullName>
    </alternativeName>
</protein>
<keyword evidence="6" id="KW-1185">Reference proteome</keyword>
<reference evidence="5" key="2">
    <citation type="submission" date="2022-10" db="EMBL/GenBank/DDBJ databases">
        <authorList>
            <consortium name="ENA_rothamsted_submissions"/>
            <consortium name="culmorum"/>
            <person name="King R."/>
        </authorList>
    </citation>
    <scope>NUCLEOTIDE SEQUENCE</scope>
</reference>
<dbReference type="SUPFAM" id="SSF51197">
    <property type="entry name" value="Clavaminate synthase-like"/>
    <property type="match status" value="1"/>
</dbReference>
<dbReference type="Gene3D" id="2.60.120.620">
    <property type="entry name" value="q2cbj1_9rhob like domain"/>
    <property type="match status" value="1"/>
</dbReference>
<name>A0A9N9RA97_9NEOP</name>
<proteinExistence type="inferred from homology"/>
<evidence type="ECO:0000313" key="6">
    <source>
        <dbReference type="Proteomes" id="UP001153714"/>
    </source>
</evidence>
<reference evidence="5" key="1">
    <citation type="submission" date="2021-12" db="EMBL/GenBank/DDBJ databases">
        <authorList>
            <person name="King R."/>
        </authorList>
    </citation>
    <scope>NUCLEOTIDE SEQUENCE</scope>
</reference>
<evidence type="ECO:0000313" key="5">
    <source>
        <dbReference type="EMBL" id="CAG9792541.1"/>
    </source>
</evidence>
<dbReference type="GO" id="GO:0048244">
    <property type="term" value="F:phytanoyl-CoA dioxygenase activity"/>
    <property type="evidence" value="ECO:0007669"/>
    <property type="project" value="UniProtKB-EC"/>
</dbReference>
<dbReference type="PANTHER" id="PTHR21308">
    <property type="entry name" value="PHYTANOYL-COA ALPHA-HYDROXYLASE"/>
    <property type="match status" value="1"/>
</dbReference>
<evidence type="ECO:0000256" key="1">
    <source>
        <dbReference type="ARBA" id="ARBA00005830"/>
    </source>
</evidence>
<accession>A0A9N9RA97</accession>
<organism evidence="5 6">
    <name type="scientific">Diatraea saccharalis</name>
    <name type="common">sugarcane borer</name>
    <dbReference type="NCBI Taxonomy" id="40085"/>
    <lineage>
        <taxon>Eukaryota</taxon>
        <taxon>Metazoa</taxon>
        <taxon>Ecdysozoa</taxon>
        <taxon>Arthropoda</taxon>
        <taxon>Hexapoda</taxon>
        <taxon>Insecta</taxon>
        <taxon>Pterygota</taxon>
        <taxon>Neoptera</taxon>
        <taxon>Endopterygota</taxon>
        <taxon>Lepidoptera</taxon>
        <taxon>Glossata</taxon>
        <taxon>Ditrysia</taxon>
        <taxon>Pyraloidea</taxon>
        <taxon>Crambidae</taxon>
        <taxon>Crambinae</taxon>
        <taxon>Diatraea</taxon>
    </lineage>
</organism>
<dbReference type="Proteomes" id="UP001153714">
    <property type="component" value="Chromosome 4"/>
</dbReference>
<dbReference type="InterPro" id="IPR047128">
    <property type="entry name" value="PhyH"/>
</dbReference>
<comment type="similarity">
    <text evidence="1">Belongs to the PhyH family.</text>
</comment>
<dbReference type="Pfam" id="PF05721">
    <property type="entry name" value="PhyH"/>
    <property type="match status" value="1"/>
</dbReference>
<gene>
    <name evidence="5" type="ORF">DIATSA_LOCUS10061</name>
</gene>
<dbReference type="AlphaFoldDB" id="A0A9N9RA97"/>
<dbReference type="PANTHER" id="PTHR21308:SF1">
    <property type="entry name" value="PHYTANOYL-COA DIOXYGENASE, PEROXISOMAL"/>
    <property type="match status" value="1"/>
</dbReference>
<evidence type="ECO:0000256" key="2">
    <source>
        <dbReference type="ARBA" id="ARBA00034809"/>
    </source>
</evidence>
<sequence length="281" mass="32360">MAKLSVQQIEFYQQNGYLVIGQLLDFETLYSYKKRFLQICNGIVPKGQMTIATEHKLKDSKKKPEDYTNKIQDFLYDDVLSTYAEDPRLLNVVTQLIGDEVSAMHSMFINKPPGTDEHPPHQDLYYFPFRPADKIVAAWTAVDACTARNGCLYVLPRTHRPRRLYTHAYTSIQSKLYHGITDPTVALEKDRVHLEMSPGDTVFFHPYLIHGSGPNITKNYRKSISCHFASNDVTYINVEGTVQEPIAKEVVQEAKRRGLELSYEDIWKYRSKPVKTIKSHL</sequence>